<evidence type="ECO:0000256" key="3">
    <source>
        <dbReference type="ARBA" id="ARBA00023315"/>
    </source>
</evidence>
<dbReference type="InterPro" id="IPR023213">
    <property type="entry name" value="CAT-like_dom_sf"/>
</dbReference>
<gene>
    <name evidence="5" type="ORF">METZ01_LOCUS4095</name>
</gene>
<dbReference type="InterPro" id="IPR050743">
    <property type="entry name" value="2-oxoacid_DH_E2_comp"/>
</dbReference>
<protein>
    <recommendedName>
        <fullName evidence="4">2-oxoacid dehydrogenase acyltransferase catalytic domain-containing protein</fullName>
    </recommendedName>
</protein>
<evidence type="ECO:0000256" key="1">
    <source>
        <dbReference type="ARBA" id="ARBA00001938"/>
    </source>
</evidence>
<dbReference type="PANTHER" id="PTHR43178">
    <property type="entry name" value="DIHYDROLIPOAMIDE ACETYLTRANSFERASE COMPONENT OF PYRUVATE DEHYDROGENASE COMPLEX"/>
    <property type="match status" value="1"/>
</dbReference>
<dbReference type="GO" id="GO:0005737">
    <property type="term" value="C:cytoplasm"/>
    <property type="evidence" value="ECO:0007669"/>
    <property type="project" value="TreeGrafter"/>
</dbReference>
<dbReference type="EMBL" id="UINC01000213">
    <property type="protein sequence ID" value="SUZ51241.1"/>
    <property type="molecule type" value="Genomic_DNA"/>
</dbReference>
<organism evidence="5">
    <name type="scientific">marine metagenome</name>
    <dbReference type="NCBI Taxonomy" id="408172"/>
    <lineage>
        <taxon>unclassified sequences</taxon>
        <taxon>metagenomes</taxon>
        <taxon>ecological metagenomes</taxon>
    </lineage>
</organism>
<proteinExistence type="predicted"/>
<dbReference type="GO" id="GO:0031405">
    <property type="term" value="F:lipoic acid binding"/>
    <property type="evidence" value="ECO:0007669"/>
    <property type="project" value="TreeGrafter"/>
</dbReference>
<sequence length="281" mass="31153">MTVSFFLVSNMNDRFNTPWRRMSTAIYTAPSDGKVFGTMEVDITAAERYIQEQRTKGSHITITHVVVAAIARAVALDAPEINGFVRRGNVIPRDYVDVSVAVNIKTGLEMAYMVVRNADRKTVHEIGEEIRTKSAAQRQRERGKTMSSKNLLASIPWPFRRLLFRLIRWIVNELGIELKSFGLADRTFGSVLVTNIGSHGLTTAYPALFPAAKLPAVVAMGKIEEKPVVRDGEIVIRSILPLSGTFDHRIVDGNQVSKVARGIIARLALPDELETVPSDLI</sequence>
<dbReference type="InterPro" id="IPR001078">
    <property type="entry name" value="2-oxoacid_DH_actylTfrase"/>
</dbReference>
<reference evidence="5" key="1">
    <citation type="submission" date="2018-05" db="EMBL/GenBank/DDBJ databases">
        <authorList>
            <person name="Lanie J.A."/>
            <person name="Ng W.-L."/>
            <person name="Kazmierczak K.M."/>
            <person name="Andrzejewski T.M."/>
            <person name="Davidsen T.M."/>
            <person name="Wayne K.J."/>
            <person name="Tettelin H."/>
            <person name="Glass J.I."/>
            <person name="Rusch D."/>
            <person name="Podicherti R."/>
            <person name="Tsui H.-C.T."/>
            <person name="Winkler M.E."/>
        </authorList>
    </citation>
    <scope>NUCLEOTIDE SEQUENCE</scope>
</reference>
<dbReference type="GO" id="GO:0016407">
    <property type="term" value="F:acetyltransferase activity"/>
    <property type="evidence" value="ECO:0007669"/>
    <property type="project" value="TreeGrafter"/>
</dbReference>
<evidence type="ECO:0000313" key="5">
    <source>
        <dbReference type="EMBL" id="SUZ51241.1"/>
    </source>
</evidence>
<keyword evidence="2" id="KW-0808">Transferase</keyword>
<feature type="domain" description="2-oxoacid dehydrogenase acyltransferase catalytic" evidence="4">
    <location>
        <begin position="21"/>
        <end position="140"/>
    </location>
</feature>
<dbReference type="SUPFAM" id="SSF52777">
    <property type="entry name" value="CoA-dependent acyltransferases"/>
    <property type="match status" value="1"/>
</dbReference>
<dbReference type="AlphaFoldDB" id="A0A381N9E7"/>
<comment type="cofactor">
    <cofactor evidence="1">
        <name>(R)-lipoate</name>
        <dbReference type="ChEBI" id="CHEBI:83088"/>
    </cofactor>
</comment>
<keyword evidence="3" id="KW-0012">Acyltransferase</keyword>
<name>A0A381N9E7_9ZZZZ</name>
<feature type="domain" description="2-oxoacid dehydrogenase acyltransferase catalytic" evidence="4">
    <location>
        <begin position="184"/>
        <end position="272"/>
    </location>
</feature>
<dbReference type="PANTHER" id="PTHR43178:SF5">
    <property type="entry name" value="LIPOAMIDE ACYLTRANSFERASE COMPONENT OF BRANCHED-CHAIN ALPHA-KETO ACID DEHYDROGENASE COMPLEX, MITOCHONDRIAL"/>
    <property type="match status" value="1"/>
</dbReference>
<accession>A0A381N9E7</accession>
<dbReference type="Gene3D" id="3.30.559.10">
    <property type="entry name" value="Chloramphenicol acetyltransferase-like domain"/>
    <property type="match status" value="1"/>
</dbReference>
<evidence type="ECO:0000256" key="2">
    <source>
        <dbReference type="ARBA" id="ARBA00022679"/>
    </source>
</evidence>
<dbReference type="Pfam" id="PF00198">
    <property type="entry name" value="2-oxoacid_dh"/>
    <property type="match status" value="2"/>
</dbReference>
<evidence type="ECO:0000259" key="4">
    <source>
        <dbReference type="Pfam" id="PF00198"/>
    </source>
</evidence>